<reference evidence="2 3" key="1">
    <citation type="submission" date="2024-03" db="EMBL/GenBank/DDBJ databases">
        <title>Complete genome sequence of the green alga Chloropicon roscoffensis RCC1871.</title>
        <authorList>
            <person name="Lemieux C."/>
            <person name="Pombert J.-F."/>
            <person name="Otis C."/>
            <person name="Turmel M."/>
        </authorList>
    </citation>
    <scope>NUCLEOTIDE SEQUENCE [LARGE SCALE GENOMIC DNA]</scope>
    <source>
        <strain evidence="2 3">RCC1871</strain>
    </source>
</reference>
<organism evidence="2 3">
    <name type="scientific">Chloropicon roscoffensis</name>
    <dbReference type="NCBI Taxonomy" id="1461544"/>
    <lineage>
        <taxon>Eukaryota</taxon>
        <taxon>Viridiplantae</taxon>
        <taxon>Chlorophyta</taxon>
        <taxon>Chloropicophyceae</taxon>
        <taxon>Chloropicales</taxon>
        <taxon>Chloropicaceae</taxon>
        <taxon>Chloropicon</taxon>
    </lineage>
</organism>
<evidence type="ECO:0000313" key="2">
    <source>
        <dbReference type="EMBL" id="WZN63178.1"/>
    </source>
</evidence>
<dbReference type="Proteomes" id="UP001472866">
    <property type="component" value="Chromosome 07"/>
</dbReference>
<accession>A0AAX4PBB4</accession>
<keyword evidence="3" id="KW-1185">Reference proteome</keyword>
<name>A0AAX4PBB4_9CHLO</name>
<evidence type="ECO:0000256" key="1">
    <source>
        <dbReference type="SAM" id="SignalP"/>
    </source>
</evidence>
<feature type="signal peptide" evidence="1">
    <location>
        <begin position="1"/>
        <end position="26"/>
    </location>
</feature>
<keyword evidence="1" id="KW-0732">Signal</keyword>
<feature type="chain" id="PRO_5044005252" evidence="1">
    <location>
        <begin position="27"/>
        <end position="117"/>
    </location>
</feature>
<sequence>MARIITAKTLVMTLALLGSLASVAFGSTRNLQQFSNGIQAPTNLYIPGLGLSVAIGNVPGFYTDTILGNLFATDGALGFGDGALTDWGVASLTNQAVRNTINTVNDAAVNSQTITAG</sequence>
<protein>
    <submittedName>
        <fullName evidence="2">Uncharacterized protein</fullName>
    </submittedName>
</protein>
<proteinExistence type="predicted"/>
<dbReference type="EMBL" id="CP151507">
    <property type="protein sequence ID" value="WZN63178.1"/>
    <property type="molecule type" value="Genomic_DNA"/>
</dbReference>
<gene>
    <name evidence="2" type="ORF">HKI87_07g47230</name>
</gene>
<evidence type="ECO:0000313" key="3">
    <source>
        <dbReference type="Proteomes" id="UP001472866"/>
    </source>
</evidence>
<dbReference type="AlphaFoldDB" id="A0AAX4PBB4"/>